<dbReference type="HOGENOM" id="CLU_2957406_0_0_4"/>
<dbReference type="KEGG" id="rsn:RSPO_c00365"/>
<dbReference type="Proteomes" id="UP000007953">
    <property type="component" value="Chromosome"/>
</dbReference>
<protein>
    <submittedName>
        <fullName evidence="1">Uncharacterized protein</fullName>
    </submittedName>
</protein>
<name>F6G6X4_RALS8</name>
<gene>
    <name evidence="1" type="ordered locus">RSPO_c00365</name>
</gene>
<dbReference type="AlphaFoldDB" id="F6G6X4"/>
<proteinExistence type="predicted"/>
<sequence length="59" mass="6403">MIGIGTASTISTTTTPIVRISAGSSSPVRNSVVPRPAPRVPAWWRHQSMRFLRLICGRA</sequence>
<dbReference type="EMBL" id="CP002819">
    <property type="protein sequence ID" value="AEG67669.1"/>
    <property type="molecule type" value="Genomic_DNA"/>
</dbReference>
<evidence type="ECO:0000313" key="1">
    <source>
        <dbReference type="EMBL" id="AEG67669.1"/>
    </source>
</evidence>
<organism evidence="1 2">
    <name type="scientific">Ralstonia solanacearum (strain Po82)</name>
    <dbReference type="NCBI Taxonomy" id="1031711"/>
    <lineage>
        <taxon>Bacteria</taxon>
        <taxon>Pseudomonadati</taxon>
        <taxon>Pseudomonadota</taxon>
        <taxon>Betaproteobacteria</taxon>
        <taxon>Burkholderiales</taxon>
        <taxon>Burkholderiaceae</taxon>
        <taxon>Ralstonia</taxon>
        <taxon>Ralstonia solanacearum species complex</taxon>
    </lineage>
</organism>
<reference evidence="1 2" key="1">
    <citation type="journal article" date="2011" name="J. Bacteriol.">
        <title>Complete genome sequence of the plant pathogen Ralstonia solanacearum strain Po82.</title>
        <authorList>
            <person name="Xu J."/>
            <person name="Zheng H.J."/>
            <person name="Liu L."/>
            <person name="Pan Z.C."/>
            <person name="Prior P."/>
            <person name="Tang B."/>
            <person name="Xu J.S."/>
            <person name="Zhang H."/>
            <person name="Tian Q."/>
            <person name="Zhang L.Q."/>
            <person name="Feng J."/>
        </authorList>
    </citation>
    <scope>NUCLEOTIDE SEQUENCE [LARGE SCALE GENOMIC DNA]</scope>
    <source>
        <strain evidence="1 2">Po82</strain>
    </source>
</reference>
<accession>F6G6X4</accession>
<evidence type="ECO:0000313" key="2">
    <source>
        <dbReference type="Proteomes" id="UP000007953"/>
    </source>
</evidence>